<dbReference type="AlphaFoldDB" id="A0A8C8U9C2"/>
<reference evidence="2 3" key="1">
    <citation type="submission" date="2018-10" db="EMBL/GenBank/DDBJ databases">
        <title>Improved assembly of the deer mouse Peromyscus maniculatus genome.</title>
        <authorList>
            <person name="Lassance J.-M."/>
            <person name="Hoekstra H.E."/>
        </authorList>
    </citation>
    <scope>NUCLEOTIDE SEQUENCE [LARGE SCALE GENOMIC DNA]</scope>
</reference>
<feature type="transmembrane region" description="Helical" evidence="1">
    <location>
        <begin position="65"/>
        <end position="83"/>
    </location>
</feature>
<evidence type="ECO:0000256" key="1">
    <source>
        <dbReference type="SAM" id="Phobius"/>
    </source>
</evidence>
<dbReference type="Pfam" id="PF15184">
    <property type="entry name" value="TOM6p"/>
    <property type="match status" value="1"/>
</dbReference>
<reference evidence="2" key="3">
    <citation type="submission" date="2025-09" db="UniProtKB">
        <authorList>
            <consortium name="Ensembl"/>
        </authorList>
    </citation>
    <scope>IDENTIFICATION</scope>
</reference>
<keyword evidence="1" id="KW-0812">Transmembrane</keyword>
<dbReference type="Ensembl" id="ENSPEMT00000034510.1">
    <property type="protein sequence ID" value="ENSPEMP00000031789.1"/>
    <property type="gene ID" value="ENSPEMG00000027832.1"/>
</dbReference>
<dbReference type="InterPro" id="IPR029182">
    <property type="entry name" value="TOMM6"/>
</dbReference>
<organism evidence="2 3">
    <name type="scientific">Peromyscus maniculatus bairdii</name>
    <name type="common">Prairie deer mouse</name>
    <dbReference type="NCBI Taxonomy" id="230844"/>
    <lineage>
        <taxon>Eukaryota</taxon>
        <taxon>Metazoa</taxon>
        <taxon>Chordata</taxon>
        <taxon>Craniata</taxon>
        <taxon>Vertebrata</taxon>
        <taxon>Euteleostomi</taxon>
        <taxon>Mammalia</taxon>
        <taxon>Eutheria</taxon>
        <taxon>Euarchontoglires</taxon>
        <taxon>Glires</taxon>
        <taxon>Rodentia</taxon>
        <taxon>Myomorpha</taxon>
        <taxon>Muroidea</taxon>
        <taxon>Cricetidae</taxon>
        <taxon>Neotominae</taxon>
        <taxon>Peromyscus</taxon>
    </lineage>
</organism>
<dbReference type="Proteomes" id="UP000694547">
    <property type="component" value="Chromosome 14"/>
</dbReference>
<dbReference type="PANTHER" id="PTHR15527:SF0">
    <property type="entry name" value="MITOCHONDRIAL IMPORT RECEPTOR SUBUNIT TOM6 HOMOLOG"/>
    <property type="match status" value="1"/>
</dbReference>
<keyword evidence="1" id="KW-0472">Membrane</keyword>
<protein>
    <submittedName>
        <fullName evidence="2">Uncharacterized protein</fullName>
    </submittedName>
</protein>
<proteinExistence type="predicted"/>
<keyword evidence="1" id="KW-1133">Transmembrane helix</keyword>
<keyword evidence="3" id="KW-1185">Reference proteome</keyword>
<dbReference type="GO" id="GO:0005742">
    <property type="term" value="C:mitochondrial outer membrane translocase complex"/>
    <property type="evidence" value="ECO:0007669"/>
    <property type="project" value="InterPro"/>
</dbReference>
<dbReference type="PANTHER" id="PTHR15527">
    <property type="entry name" value="MITOCHONDRIAL IMPORT RECEPTOR SUBUNIT TOM6 HOMOLOG"/>
    <property type="match status" value="1"/>
</dbReference>
<evidence type="ECO:0000313" key="3">
    <source>
        <dbReference type="Proteomes" id="UP000694547"/>
    </source>
</evidence>
<reference evidence="2" key="2">
    <citation type="submission" date="2025-08" db="UniProtKB">
        <authorList>
            <consortium name="Ensembl"/>
        </authorList>
    </citation>
    <scope>IDENTIFICATION</scope>
</reference>
<sequence length="101" mass="11760">MVRAQGEQKEARAGRRKLFHGSKDCVESKRTNKSCHWENKGPQIPDSVRDWLRNIYWSAMYRNDFSRLLILTFILFAAELWPLRNLTGNVLMVPQPGEVGK</sequence>
<evidence type="ECO:0000313" key="2">
    <source>
        <dbReference type="Ensembl" id="ENSPEMP00000031789.1"/>
    </source>
</evidence>
<name>A0A8C8U9C2_PERMB</name>
<accession>A0A8C8U9C2</accession>